<comment type="caution">
    <text evidence="2">The sequence shown here is derived from an EMBL/GenBank/DDBJ whole genome shotgun (WGS) entry which is preliminary data.</text>
</comment>
<dbReference type="EMBL" id="JACIGK010000003">
    <property type="protein sequence ID" value="MBB4264950.1"/>
    <property type="molecule type" value="Genomic_DNA"/>
</dbReference>
<dbReference type="InterPro" id="IPR036291">
    <property type="entry name" value="NAD(P)-bd_dom_sf"/>
</dbReference>
<gene>
    <name evidence="2" type="ORF">GGD89_000561</name>
</gene>
<organism evidence="2 3">
    <name type="scientific">Roseospira visakhapatnamensis</name>
    <dbReference type="NCBI Taxonomy" id="390880"/>
    <lineage>
        <taxon>Bacteria</taxon>
        <taxon>Pseudomonadati</taxon>
        <taxon>Pseudomonadota</taxon>
        <taxon>Alphaproteobacteria</taxon>
        <taxon>Rhodospirillales</taxon>
        <taxon>Rhodospirillaceae</taxon>
        <taxon>Roseospira</taxon>
    </lineage>
</organism>
<dbReference type="Proteomes" id="UP000554286">
    <property type="component" value="Unassembled WGS sequence"/>
</dbReference>
<sequence length="321" mass="34493">MRALVLGTGGMIGDAVARALAARGIETFGASRAGPLGSYDGWCGVRADRADPTSVRALLNAHAIDVLVDIVAYASAETARLLTAIDGRVAQYVLVSSLDVYRNYGLLHGLETGVPDPGPLDENAPLRLRLYPYRGATRRPPEDPLAWLDDYDKIPIEEAVRGLASAWTILRLPMVYGPGDRQRRFRWAIEPMLAGAGHIDVAPAWLAWTTTFGFIDNVAAAIALTVGQSRAFGATFNVVDTPPMSHRLWLEHLRAVTGWRGVLRSNRTAAPPVSGGVTTLDLTVPLAVSGQRLVDHLSYVPPVDVCSTLARTIAAERSQGL</sequence>
<reference evidence="2 3" key="1">
    <citation type="submission" date="2020-08" db="EMBL/GenBank/DDBJ databases">
        <title>Genome sequencing of Purple Non-Sulfur Bacteria from various extreme environments.</title>
        <authorList>
            <person name="Mayer M."/>
        </authorList>
    </citation>
    <scope>NUCLEOTIDE SEQUENCE [LARGE SCALE GENOMIC DNA]</scope>
    <source>
        <strain evidence="2 3">JA131</strain>
    </source>
</reference>
<dbReference type="Pfam" id="PF01370">
    <property type="entry name" value="Epimerase"/>
    <property type="match status" value="1"/>
</dbReference>
<name>A0A7W6W8F4_9PROT</name>
<protein>
    <submittedName>
        <fullName evidence="2">Nucleoside-diphosphate-sugar epimerase</fullName>
    </submittedName>
</protein>
<accession>A0A7W6W8F4</accession>
<dbReference type="RefSeq" id="WP_184042583.1">
    <property type="nucleotide sequence ID" value="NZ_JACIGK010000003.1"/>
</dbReference>
<dbReference type="InterPro" id="IPR001509">
    <property type="entry name" value="Epimerase_deHydtase"/>
</dbReference>
<dbReference type="SUPFAM" id="SSF51735">
    <property type="entry name" value="NAD(P)-binding Rossmann-fold domains"/>
    <property type="match status" value="1"/>
</dbReference>
<feature type="domain" description="NAD-dependent epimerase/dehydratase" evidence="1">
    <location>
        <begin position="3"/>
        <end position="76"/>
    </location>
</feature>
<evidence type="ECO:0000313" key="2">
    <source>
        <dbReference type="EMBL" id="MBB4264950.1"/>
    </source>
</evidence>
<evidence type="ECO:0000313" key="3">
    <source>
        <dbReference type="Proteomes" id="UP000554286"/>
    </source>
</evidence>
<dbReference type="Gene3D" id="3.40.50.720">
    <property type="entry name" value="NAD(P)-binding Rossmann-like Domain"/>
    <property type="match status" value="1"/>
</dbReference>
<evidence type="ECO:0000259" key="1">
    <source>
        <dbReference type="Pfam" id="PF01370"/>
    </source>
</evidence>
<keyword evidence="3" id="KW-1185">Reference proteome</keyword>
<dbReference type="AlphaFoldDB" id="A0A7W6W8F4"/>
<proteinExistence type="predicted"/>